<dbReference type="EMBL" id="JADGJH010005890">
    <property type="protein sequence ID" value="KAJ3078879.1"/>
    <property type="molecule type" value="Genomic_DNA"/>
</dbReference>
<evidence type="ECO:0000256" key="1">
    <source>
        <dbReference type="SAM" id="MobiDB-lite"/>
    </source>
</evidence>
<reference evidence="2" key="1">
    <citation type="submission" date="2020-05" db="EMBL/GenBank/DDBJ databases">
        <title>Phylogenomic resolution of chytrid fungi.</title>
        <authorList>
            <person name="Stajich J.E."/>
            <person name="Amses K."/>
            <person name="Simmons R."/>
            <person name="Seto K."/>
            <person name="Myers J."/>
            <person name="Bonds A."/>
            <person name="Quandt C.A."/>
            <person name="Barry K."/>
            <person name="Liu P."/>
            <person name="Grigoriev I."/>
            <person name="Longcore J.E."/>
            <person name="James T.Y."/>
        </authorList>
    </citation>
    <scope>NUCLEOTIDE SEQUENCE</scope>
    <source>
        <strain evidence="2">JEL0513</strain>
    </source>
</reference>
<protein>
    <submittedName>
        <fullName evidence="2">Uncharacterized protein</fullName>
    </submittedName>
</protein>
<sequence>MGPEPSRIIAKQISKTIHPESTANNTQTGYDPSILSPSSSVSASSSKTIQDAEIDKLQAKVWNPNSADSWETGMREYHSVENSKYPLPSDDIEQNRLQGLDFVLRARFQG</sequence>
<evidence type="ECO:0000313" key="3">
    <source>
        <dbReference type="Proteomes" id="UP001211907"/>
    </source>
</evidence>
<feature type="non-terminal residue" evidence="2">
    <location>
        <position position="110"/>
    </location>
</feature>
<comment type="caution">
    <text evidence="2">The sequence shown here is derived from an EMBL/GenBank/DDBJ whole genome shotgun (WGS) entry which is preliminary data.</text>
</comment>
<evidence type="ECO:0000313" key="2">
    <source>
        <dbReference type="EMBL" id="KAJ3078879.1"/>
    </source>
</evidence>
<dbReference type="AlphaFoldDB" id="A0AAD5SMH9"/>
<gene>
    <name evidence="2" type="ORF">HK100_010576</name>
</gene>
<proteinExistence type="predicted"/>
<accession>A0AAD5SMH9</accession>
<dbReference type="Proteomes" id="UP001211907">
    <property type="component" value="Unassembled WGS sequence"/>
</dbReference>
<organism evidence="2 3">
    <name type="scientific">Physocladia obscura</name>
    <dbReference type="NCBI Taxonomy" id="109957"/>
    <lineage>
        <taxon>Eukaryota</taxon>
        <taxon>Fungi</taxon>
        <taxon>Fungi incertae sedis</taxon>
        <taxon>Chytridiomycota</taxon>
        <taxon>Chytridiomycota incertae sedis</taxon>
        <taxon>Chytridiomycetes</taxon>
        <taxon>Chytridiales</taxon>
        <taxon>Chytriomycetaceae</taxon>
        <taxon>Physocladia</taxon>
    </lineage>
</organism>
<keyword evidence="3" id="KW-1185">Reference proteome</keyword>
<feature type="compositionally biased region" description="Low complexity" evidence="1">
    <location>
        <begin position="33"/>
        <end position="46"/>
    </location>
</feature>
<feature type="compositionally biased region" description="Polar residues" evidence="1">
    <location>
        <begin position="13"/>
        <end position="30"/>
    </location>
</feature>
<feature type="region of interest" description="Disordered" evidence="1">
    <location>
        <begin position="13"/>
        <end position="47"/>
    </location>
</feature>
<name>A0AAD5SMH9_9FUNG</name>